<comment type="caution">
    <text evidence="1">The sequence shown here is derived from an EMBL/GenBank/DDBJ whole genome shotgun (WGS) entry which is preliminary data.</text>
</comment>
<organism evidence="1 2">
    <name type="scientific">Cotesia glomerata</name>
    <name type="common">Lepidopteran parasitic wasp</name>
    <name type="synonym">Apanteles glomeratus</name>
    <dbReference type="NCBI Taxonomy" id="32391"/>
    <lineage>
        <taxon>Eukaryota</taxon>
        <taxon>Metazoa</taxon>
        <taxon>Ecdysozoa</taxon>
        <taxon>Arthropoda</taxon>
        <taxon>Hexapoda</taxon>
        <taxon>Insecta</taxon>
        <taxon>Pterygota</taxon>
        <taxon>Neoptera</taxon>
        <taxon>Endopterygota</taxon>
        <taxon>Hymenoptera</taxon>
        <taxon>Apocrita</taxon>
        <taxon>Ichneumonoidea</taxon>
        <taxon>Braconidae</taxon>
        <taxon>Microgastrinae</taxon>
        <taxon>Cotesia</taxon>
    </lineage>
</organism>
<reference evidence="1 2" key="1">
    <citation type="journal article" date="2021" name="J. Hered.">
        <title>A chromosome-level genome assembly of the parasitoid wasp, Cotesia glomerata (Hymenoptera: Braconidae).</title>
        <authorList>
            <person name="Pinto B.J."/>
            <person name="Weis J.J."/>
            <person name="Gamble T."/>
            <person name="Ode P.J."/>
            <person name="Paul R."/>
            <person name="Zaspel J.M."/>
        </authorList>
    </citation>
    <scope>NUCLEOTIDE SEQUENCE [LARGE SCALE GENOMIC DNA]</scope>
    <source>
        <strain evidence="1">CgM1</strain>
    </source>
</reference>
<dbReference type="EMBL" id="JAHXZJ010001227">
    <property type="protein sequence ID" value="KAH0553149.1"/>
    <property type="molecule type" value="Genomic_DNA"/>
</dbReference>
<protein>
    <submittedName>
        <fullName evidence="1">Uncharacterized protein</fullName>
    </submittedName>
</protein>
<evidence type="ECO:0000313" key="2">
    <source>
        <dbReference type="Proteomes" id="UP000826195"/>
    </source>
</evidence>
<evidence type="ECO:0000313" key="1">
    <source>
        <dbReference type="EMBL" id="KAH0553149.1"/>
    </source>
</evidence>
<dbReference type="Proteomes" id="UP000826195">
    <property type="component" value="Unassembled WGS sequence"/>
</dbReference>
<proteinExistence type="predicted"/>
<accession>A0AAV7INI4</accession>
<keyword evidence="2" id="KW-1185">Reference proteome</keyword>
<name>A0AAV7INI4_COTGL</name>
<dbReference type="AlphaFoldDB" id="A0AAV7INI4"/>
<sequence>MLVSRSSRHVVLVVAPIIDQLLEKKGVRGSEKYDFALRTTYIINNKSYNDVLIQKMSSSSQSRHPFISIQRIGTNKWIIVYDDHLLQH</sequence>
<gene>
    <name evidence="1" type="ORF">KQX54_000632</name>
</gene>